<evidence type="ECO:0000313" key="4">
    <source>
        <dbReference type="EMBL" id="RGA01941.1"/>
    </source>
</evidence>
<keyword evidence="1 2" id="KW-0732">Signal</keyword>
<feature type="domain" description="NodB homology" evidence="3">
    <location>
        <begin position="69"/>
        <end position="307"/>
    </location>
</feature>
<keyword evidence="5" id="KW-1185">Reference proteome</keyword>
<organism evidence="4 5">
    <name type="scientific">Microbispora triticiradicis</name>
    <dbReference type="NCBI Taxonomy" id="2200763"/>
    <lineage>
        <taxon>Bacteria</taxon>
        <taxon>Bacillati</taxon>
        <taxon>Actinomycetota</taxon>
        <taxon>Actinomycetes</taxon>
        <taxon>Streptosporangiales</taxon>
        <taxon>Streptosporangiaceae</taxon>
        <taxon>Microbispora</taxon>
    </lineage>
</organism>
<dbReference type="EMBL" id="QFZU02000150">
    <property type="protein sequence ID" value="RGA01941.1"/>
    <property type="molecule type" value="Genomic_DNA"/>
</dbReference>
<dbReference type="SUPFAM" id="SSF88713">
    <property type="entry name" value="Glycoside hydrolase/deacetylase"/>
    <property type="match status" value="1"/>
</dbReference>
<feature type="signal peptide" evidence="2">
    <location>
        <begin position="1"/>
        <end position="36"/>
    </location>
</feature>
<dbReference type="InterPro" id="IPR002509">
    <property type="entry name" value="NODB_dom"/>
</dbReference>
<dbReference type="Gene3D" id="3.20.20.370">
    <property type="entry name" value="Glycoside hydrolase/deacetylase"/>
    <property type="match status" value="1"/>
</dbReference>
<dbReference type="PANTHER" id="PTHR34216">
    <property type="match status" value="1"/>
</dbReference>
<comment type="caution">
    <text evidence="4">The sequence shown here is derived from an EMBL/GenBank/DDBJ whole genome shotgun (WGS) entry which is preliminary data.</text>
</comment>
<sequence length="307" mass="32853">MQVKSSPMRLTVKRLVPVCLVAAASVAGLQQAPAGAAGVPSSGQAAAHAARQAAAPAHGTRKAARSAVPIVALTFDDGTADHLAVAKMLSKRGLKGTFYVNSARLGTSGRYLSVGALRAIARAGHEIGGHTLRHPHLSDESEAVQQSEICDDRRALLKLGFAPRSFAYPFGDYDEITKQLAMRCGYTTARGINGLYRPDSCQSCPIAEKLPPVDLAAVRATSQTRLPRTARTLESFVTRAQQEGGRGLVTFVFHEIKNNPRDQYATSPKEFAAFVDWVARQRKAGKIQVRALGDLVGGKVWPVPDDM</sequence>
<dbReference type="CDD" id="cd10967">
    <property type="entry name" value="CE4_GLA_like_6s"/>
    <property type="match status" value="1"/>
</dbReference>
<dbReference type="PROSITE" id="PS51677">
    <property type="entry name" value="NODB"/>
    <property type="match status" value="1"/>
</dbReference>
<reference evidence="4 5" key="1">
    <citation type="submission" date="2018-08" db="EMBL/GenBank/DDBJ databases">
        <title>Microbispora. triticiradicis sp. nov., a novel actinomycete isolated from the root of wheat (Triticum aestivum L.)).</title>
        <authorList>
            <person name="Han C."/>
        </authorList>
    </citation>
    <scope>NUCLEOTIDE SEQUENCE [LARGE SCALE GENOMIC DNA]</scope>
    <source>
        <strain evidence="4 5">NEAU-HRDPA2-9</strain>
    </source>
</reference>
<gene>
    <name evidence="4" type="ORF">DI270_026880</name>
</gene>
<dbReference type="InterPro" id="IPR011330">
    <property type="entry name" value="Glyco_hydro/deAcase_b/a-brl"/>
</dbReference>
<evidence type="ECO:0000313" key="5">
    <source>
        <dbReference type="Proteomes" id="UP000262538"/>
    </source>
</evidence>
<evidence type="ECO:0000256" key="2">
    <source>
        <dbReference type="SAM" id="SignalP"/>
    </source>
</evidence>
<name>A0ABX9LD84_9ACTN</name>
<dbReference type="PANTHER" id="PTHR34216:SF11">
    <property type="entry name" value="CHITOOLIGOSACCHARIDE DEACETYLASE"/>
    <property type="match status" value="1"/>
</dbReference>
<dbReference type="Pfam" id="PF01522">
    <property type="entry name" value="Polysacc_deac_1"/>
    <property type="match status" value="1"/>
</dbReference>
<evidence type="ECO:0000259" key="3">
    <source>
        <dbReference type="PROSITE" id="PS51677"/>
    </source>
</evidence>
<feature type="chain" id="PRO_5047231971" description="NodB homology domain-containing protein" evidence="2">
    <location>
        <begin position="37"/>
        <end position="307"/>
    </location>
</feature>
<evidence type="ECO:0000256" key="1">
    <source>
        <dbReference type="ARBA" id="ARBA00022729"/>
    </source>
</evidence>
<dbReference type="Proteomes" id="UP000262538">
    <property type="component" value="Unassembled WGS sequence"/>
</dbReference>
<proteinExistence type="predicted"/>
<dbReference type="InterPro" id="IPR051398">
    <property type="entry name" value="Polysacch_Deacetylase"/>
</dbReference>
<protein>
    <recommendedName>
        <fullName evidence="3">NodB homology domain-containing protein</fullName>
    </recommendedName>
</protein>
<accession>A0ABX9LD84</accession>